<keyword evidence="9" id="KW-0378">Hydrolase</keyword>
<dbReference type="InterPro" id="IPR033882">
    <property type="entry name" value="DDI1_N"/>
</dbReference>
<dbReference type="CDD" id="cd01796">
    <property type="entry name" value="Ubl_Ddi1_like"/>
    <property type="match status" value="1"/>
</dbReference>
<evidence type="ECO:0000313" key="14">
    <source>
        <dbReference type="Proteomes" id="UP000078343"/>
    </source>
</evidence>
<dbReference type="PANTHER" id="PTHR15397">
    <property type="entry name" value="SODIUM-GLUCOSE COTRANSPORTER REGULATORY PROTEIN -RELATED"/>
    <property type="match status" value="1"/>
</dbReference>
<dbReference type="SUPFAM" id="SSF50630">
    <property type="entry name" value="Acid proteases"/>
    <property type="match status" value="1"/>
</dbReference>
<dbReference type="PROSITE" id="PS50053">
    <property type="entry name" value="UBIQUITIN_2"/>
    <property type="match status" value="1"/>
</dbReference>
<evidence type="ECO:0000256" key="6">
    <source>
        <dbReference type="ARBA" id="ARBA00022490"/>
    </source>
</evidence>
<dbReference type="OrthoDB" id="1047367at2759"/>
<gene>
    <name evidence="13" type="ORF">AYL99_04851</name>
</gene>
<dbReference type="GO" id="GO:0005737">
    <property type="term" value="C:cytoplasm"/>
    <property type="evidence" value="ECO:0007669"/>
    <property type="project" value="UniProtKB-SubCell"/>
</dbReference>
<feature type="region of interest" description="Disordered" evidence="10">
    <location>
        <begin position="97"/>
        <end position="118"/>
    </location>
</feature>
<dbReference type="Gene3D" id="1.10.8.10">
    <property type="entry name" value="DNA helicase RuvA subunit, C-terminal domain"/>
    <property type="match status" value="1"/>
</dbReference>
<dbReference type="SUPFAM" id="SSF46934">
    <property type="entry name" value="UBA-like"/>
    <property type="match status" value="1"/>
</dbReference>
<feature type="domain" description="Ubiquitin-like" evidence="12">
    <location>
        <begin position="17"/>
        <end position="97"/>
    </location>
</feature>
<dbReference type="Gene3D" id="3.10.20.90">
    <property type="entry name" value="Phosphatidylinositol 3-kinase Catalytic Subunit, Chain A, domain 1"/>
    <property type="match status" value="1"/>
</dbReference>
<comment type="similarity">
    <text evidence="3">Belongs to the DDI1 family.</text>
</comment>
<feature type="compositionally biased region" description="Polar residues" evidence="10">
    <location>
        <begin position="104"/>
        <end position="114"/>
    </location>
</feature>
<evidence type="ECO:0000256" key="4">
    <source>
        <dbReference type="ARBA" id="ARBA00011128"/>
    </source>
</evidence>
<keyword evidence="8" id="KW-0064">Aspartyl protease</keyword>
<dbReference type="Proteomes" id="UP000078343">
    <property type="component" value="Unassembled WGS sequence"/>
</dbReference>
<comment type="function">
    <text evidence="1">Probable aspartic protease. May be involved in the regulation of exocytosis. Acts as a linker between the 19S proteasome and polyubiquitinated proteins via UBA domain interactions with ubiquitin for their subsequent degradation. Required for S-phase checkpoint control.</text>
</comment>
<evidence type="ECO:0000256" key="10">
    <source>
        <dbReference type="SAM" id="MobiDB-lite"/>
    </source>
</evidence>
<dbReference type="GO" id="GO:0004190">
    <property type="term" value="F:aspartic-type endopeptidase activity"/>
    <property type="evidence" value="ECO:0007669"/>
    <property type="project" value="UniProtKB-KW"/>
</dbReference>
<dbReference type="InterPro" id="IPR015940">
    <property type="entry name" value="UBA"/>
</dbReference>
<keyword evidence="14" id="KW-1185">Reference proteome</keyword>
<proteinExistence type="inferred from homology"/>
<dbReference type="InterPro" id="IPR019103">
    <property type="entry name" value="Peptidase_aspartic_DDI1-type"/>
</dbReference>
<evidence type="ECO:0000313" key="13">
    <source>
        <dbReference type="EMBL" id="OAP59849.1"/>
    </source>
</evidence>
<organism evidence="13 14">
    <name type="scientific">Fonsecaea erecta</name>
    <dbReference type="NCBI Taxonomy" id="1367422"/>
    <lineage>
        <taxon>Eukaryota</taxon>
        <taxon>Fungi</taxon>
        <taxon>Dikarya</taxon>
        <taxon>Ascomycota</taxon>
        <taxon>Pezizomycotina</taxon>
        <taxon>Eurotiomycetes</taxon>
        <taxon>Chaetothyriomycetidae</taxon>
        <taxon>Chaetothyriales</taxon>
        <taxon>Herpotrichiellaceae</taxon>
        <taxon>Fonsecaea</taxon>
    </lineage>
</organism>
<comment type="subcellular location">
    <subcellularLocation>
        <location evidence="2">Cytoplasm</location>
    </subcellularLocation>
</comment>
<evidence type="ECO:0000256" key="7">
    <source>
        <dbReference type="ARBA" id="ARBA00022670"/>
    </source>
</evidence>
<keyword evidence="6" id="KW-0963">Cytoplasm</keyword>
<dbReference type="SMART" id="SM00213">
    <property type="entry name" value="UBQ"/>
    <property type="match status" value="1"/>
</dbReference>
<comment type="subunit">
    <text evidence="4">Binds ubiquitin and polyubiquitinated proteins.</text>
</comment>
<dbReference type="Gene3D" id="2.40.70.10">
    <property type="entry name" value="Acid Proteases"/>
    <property type="match status" value="1"/>
</dbReference>
<sequence length="463" mass="49837">MAVPGNTNSQDACIQRTSITIISSDRELPTDLIPLDVGPDMTLNDIKAFVEAEIGVPPSAQIFLRDGKAVTDTSMTLADFNIQEGGIIPMAIQANPPRRRAAQGATTGQPSTQVDRGVNDSEALRTRILQDPGVMADFRIRDPELVAAAQDGQRFRDLLEERFRQNERMQREKEEQIALLEADPFNVDAQQKIEEMIRQERVSENLQKAMDEFPEAFGKVTMLYIDVVVNGHPIKAFVDSGAQTTIMSPSAAERCGILRLVDKRFGGIAKGVGTAQILGRVHSAEIQIGQYDLASSFTVMEGKDVDLLLGLDMLKRHQMCIDLKKNCLRIENDEIPFLPESELPKMMEEVLENEPKVAGPGGSTVGAKTGTVMPGASTSSTQGRSGQASASTPGPSDRSGSTATAIPSSVVQPHSGSSAFGEPQPITAETIAQVTELGFTREEAIAALQQTGGNVELAIGLLL</sequence>
<dbReference type="SMART" id="SM00165">
    <property type="entry name" value="UBA"/>
    <property type="match status" value="1"/>
</dbReference>
<dbReference type="CDD" id="cd05479">
    <property type="entry name" value="RP_DDI"/>
    <property type="match status" value="1"/>
</dbReference>
<feature type="compositionally biased region" description="Polar residues" evidence="10">
    <location>
        <begin position="376"/>
        <end position="418"/>
    </location>
</feature>
<dbReference type="Pfam" id="PF09668">
    <property type="entry name" value="Asp_protease"/>
    <property type="match status" value="1"/>
</dbReference>
<dbReference type="PROSITE" id="PS50030">
    <property type="entry name" value="UBA"/>
    <property type="match status" value="1"/>
</dbReference>
<dbReference type="SUPFAM" id="SSF54236">
    <property type="entry name" value="Ubiquitin-like"/>
    <property type="match status" value="1"/>
</dbReference>
<dbReference type="InterPro" id="IPR000626">
    <property type="entry name" value="Ubiquitin-like_dom"/>
</dbReference>
<name>A0A178ZJ68_9EURO</name>
<dbReference type="STRING" id="1367422.A0A178ZJ68"/>
<evidence type="ECO:0000256" key="9">
    <source>
        <dbReference type="ARBA" id="ARBA00022801"/>
    </source>
</evidence>
<dbReference type="RefSeq" id="XP_018693216.1">
    <property type="nucleotide sequence ID" value="XM_018836363.1"/>
</dbReference>
<dbReference type="InterPro" id="IPR009060">
    <property type="entry name" value="UBA-like_sf"/>
</dbReference>
<protein>
    <recommendedName>
        <fullName evidence="5">DNA damage-inducible protein 1</fullName>
    </recommendedName>
</protein>
<evidence type="ECO:0000256" key="1">
    <source>
        <dbReference type="ARBA" id="ARBA00003231"/>
    </source>
</evidence>
<evidence type="ECO:0000256" key="5">
    <source>
        <dbReference type="ARBA" id="ARBA00021491"/>
    </source>
</evidence>
<feature type="domain" description="UBA" evidence="11">
    <location>
        <begin position="425"/>
        <end position="463"/>
    </location>
</feature>
<evidence type="ECO:0000259" key="12">
    <source>
        <dbReference type="PROSITE" id="PS50053"/>
    </source>
</evidence>
<comment type="caution">
    <text evidence="13">The sequence shown here is derived from an EMBL/GenBank/DDBJ whole genome shotgun (WGS) entry which is preliminary data.</text>
</comment>
<dbReference type="CDD" id="cd14309">
    <property type="entry name" value="UBA_scDdi1_like"/>
    <property type="match status" value="1"/>
</dbReference>
<evidence type="ECO:0000256" key="3">
    <source>
        <dbReference type="ARBA" id="ARBA00009136"/>
    </source>
</evidence>
<dbReference type="GeneID" id="30009019"/>
<dbReference type="InterPro" id="IPR021109">
    <property type="entry name" value="Peptidase_aspartic_dom_sf"/>
</dbReference>
<dbReference type="AlphaFoldDB" id="A0A178ZJ68"/>
<accession>A0A178ZJ68</accession>
<dbReference type="PANTHER" id="PTHR15397:SF3">
    <property type="entry name" value="DNA DAMAGE INDUCIBLE 1 HOMOLOG 2"/>
    <property type="match status" value="1"/>
</dbReference>
<dbReference type="InterPro" id="IPR029071">
    <property type="entry name" value="Ubiquitin-like_domsf"/>
</dbReference>
<evidence type="ECO:0000259" key="11">
    <source>
        <dbReference type="PROSITE" id="PS50030"/>
    </source>
</evidence>
<keyword evidence="7" id="KW-0645">Protease</keyword>
<evidence type="ECO:0000256" key="8">
    <source>
        <dbReference type="ARBA" id="ARBA00022750"/>
    </source>
</evidence>
<dbReference type="GO" id="GO:0006508">
    <property type="term" value="P:proteolysis"/>
    <property type="evidence" value="ECO:0007669"/>
    <property type="project" value="UniProtKB-KW"/>
</dbReference>
<dbReference type="Pfam" id="PF00627">
    <property type="entry name" value="UBA"/>
    <property type="match status" value="1"/>
</dbReference>
<reference evidence="13 14" key="1">
    <citation type="submission" date="2016-04" db="EMBL/GenBank/DDBJ databases">
        <title>Draft genome of Fonsecaea erecta CBS 125763.</title>
        <authorList>
            <person name="Weiss V.A."/>
            <person name="Vicente V.A."/>
            <person name="Raittz R.T."/>
            <person name="Moreno L.F."/>
            <person name="De Souza E.M."/>
            <person name="Pedrosa F.O."/>
            <person name="Steffens M.B."/>
            <person name="Faoro H."/>
            <person name="Tadra-Sfeir M.Z."/>
            <person name="Najafzadeh M.J."/>
            <person name="Felipe M.S."/>
            <person name="Teixeira M."/>
            <person name="Sun J."/>
            <person name="Xi L."/>
            <person name="Gomes R."/>
            <person name="De Azevedo C.M."/>
            <person name="Salgado C.G."/>
            <person name="Da Silva M.B."/>
            <person name="Nascimento M.F."/>
            <person name="Queiroz-Telles F."/>
            <person name="Attili D.S."/>
            <person name="Gorbushina A."/>
        </authorList>
    </citation>
    <scope>NUCLEOTIDE SEQUENCE [LARGE SCALE GENOMIC DNA]</scope>
    <source>
        <strain evidence="13 14">CBS 125763</strain>
    </source>
</reference>
<dbReference type="EMBL" id="LVYI01000004">
    <property type="protein sequence ID" value="OAP59849.1"/>
    <property type="molecule type" value="Genomic_DNA"/>
</dbReference>
<evidence type="ECO:0000256" key="2">
    <source>
        <dbReference type="ARBA" id="ARBA00004496"/>
    </source>
</evidence>
<feature type="region of interest" description="Disordered" evidence="10">
    <location>
        <begin position="355"/>
        <end position="423"/>
    </location>
</feature>